<name>V2WGX4_MONRO</name>
<organism evidence="1 2">
    <name type="scientific">Moniliophthora roreri (strain MCA 2997)</name>
    <name type="common">Cocoa frosty pod rot fungus</name>
    <name type="synonym">Crinipellis roreri</name>
    <dbReference type="NCBI Taxonomy" id="1381753"/>
    <lineage>
        <taxon>Eukaryota</taxon>
        <taxon>Fungi</taxon>
        <taxon>Dikarya</taxon>
        <taxon>Basidiomycota</taxon>
        <taxon>Agaricomycotina</taxon>
        <taxon>Agaricomycetes</taxon>
        <taxon>Agaricomycetidae</taxon>
        <taxon>Agaricales</taxon>
        <taxon>Marasmiineae</taxon>
        <taxon>Marasmiaceae</taxon>
        <taxon>Moniliophthora</taxon>
    </lineage>
</organism>
<dbReference type="HOGENOM" id="CLU_2929019_0_0_1"/>
<gene>
    <name evidence="1" type="ORF">Moror_4308</name>
</gene>
<feature type="non-terminal residue" evidence="1">
    <location>
        <position position="1"/>
    </location>
</feature>
<accession>V2WGX4</accession>
<comment type="caution">
    <text evidence="1">The sequence shown here is derived from an EMBL/GenBank/DDBJ whole genome shotgun (WGS) entry which is preliminary data.</text>
</comment>
<dbReference type="EMBL" id="AWSO01002939">
    <property type="protein sequence ID" value="ESK80832.1"/>
    <property type="molecule type" value="Genomic_DNA"/>
</dbReference>
<protein>
    <submittedName>
        <fullName evidence="1">Uncharacterized protein</fullName>
    </submittedName>
</protein>
<reference evidence="1 2" key="1">
    <citation type="journal article" date="2014" name="BMC Genomics">
        <title>Genome and secretome analysis of the hemibiotrophic fungal pathogen, Moniliophthora roreri, which causes frosty pod rot disease of cacao: mechanisms of the biotrophic and necrotrophic phases.</title>
        <authorList>
            <person name="Meinhardt L.W."/>
            <person name="Costa G.G.L."/>
            <person name="Thomazella D.P.T."/>
            <person name="Teixeira P.J.P.L."/>
            <person name="Carazzolle M.F."/>
            <person name="Schuster S.C."/>
            <person name="Carlson J.E."/>
            <person name="Guiltinan M.J."/>
            <person name="Mieczkowski P."/>
            <person name="Farmer A."/>
            <person name="Ramaraj T."/>
            <person name="Crozier J."/>
            <person name="Davis R.E."/>
            <person name="Shao J."/>
            <person name="Melnick R.L."/>
            <person name="Pereira G.A.G."/>
            <person name="Bailey B.A."/>
        </authorList>
    </citation>
    <scope>NUCLEOTIDE SEQUENCE [LARGE SCALE GENOMIC DNA]</scope>
    <source>
        <strain evidence="1 2">MCA 2997</strain>
    </source>
</reference>
<dbReference type="Proteomes" id="UP000017559">
    <property type="component" value="Unassembled WGS sequence"/>
</dbReference>
<keyword evidence="2" id="KW-1185">Reference proteome</keyword>
<proteinExistence type="predicted"/>
<sequence length="61" mass="7034">IDDEVLLIEGWELEKQHVEYDSLCLLYWYKNSIYVEGVAGANGSLLEEVVYGSFVAYTNER</sequence>
<dbReference type="AlphaFoldDB" id="V2WGX4"/>
<evidence type="ECO:0000313" key="1">
    <source>
        <dbReference type="EMBL" id="ESK80832.1"/>
    </source>
</evidence>
<evidence type="ECO:0000313" key="2">
    <source>
        <dbReference type="Proteomes" id="UP000017559"/>
    </source>
</evidence>
<dbReference type="KEGG" id="mrr:Moror_4308"/>